<sequence length="137" mass="15578">MANIFQSLLCSTMVAYFTTIAFTTATLVSPPLMAANLDLATINFGIKIEKIYEKVKRSIDKGETNKLIGYMYDFKHEVEQYTGTKIDINKQIDQAQKEARARGQKIDDKYIKQIKKDFKKEDKSINIAPFGLLNVTS</sequence>
<organism evidence="1 2">
    <name type="scientific">Parachlamydia acanthamoebae</name>
    <dbReference type="NCBI Taxonomy" id="83552"/>
    <lineage>
        <taxon>Bacteria</taxon>
        <taxon>Pseudomonadati</taxon>
        <taxon>Chlamydiota</taxon>
        <taxon>Chlamydiia</taxon>
        <taxon>Parachlamydiales</taxon>
        <taxon>Parachlamydiaceae</taxon>
        <taxon>Parachlamydia</taxon>
    </lineage>
</organism>
<gene>
    <name evidence="1" type="ORF">DB43_AR00040</name>
</gene>
<dbReference type="PATRIC" id="fig|83552.4.peg.2698"/>
<proteinExistence type="predicted"/>
<comment type="caution">
    <text evidence="1">The sequence shown here is derived from an EMBL/GenBank/DDBJ whole genome shotgun (WGS) entry which is preliminary data.</text>
</comment>
<dbReference type="EMBL" id="JSAM01000128">
    <property type="protein sequence ID" value="KIA76189.1"/>
    <property type="molecule type" value="Genomic_DNA"/>
</dbReference>
<dbReference type="Proteomes" id="UP000031307">
    <property type="component" value="Unassembled WGS sequence"/>
</dbReference>
<evidence type="ECO:0000313" key="2">
    <source>
        <dbReference type="Proteomes" id="UP000031307"/>
    </source>
</evidence>
<evidence type="ECO:0000313" key="1">
    <source>
        <dbReference type="EMBL" id="KIA76189.1"/>
    </source>
</evidence>
<protein>
    <submittedName>
        <fullName evidence="1">Uncharacterized protein</fullName>
    </submittedName>
</protein>
<accession>A0A0C1EHT4</accession>
<dbReference type="AlphaFoldDB" id="A0A0C1EHT4"/>
<reference evidence="1 2" key="1">
    <citation type="journal article" date="2014" name="Mol. Biol. Evol.">
        <title>Massive expansion of Ubiquitination-related gene families within the Chlamydiae.</title>
        <authorList>
            <person name="Domman D."/>
            <person name="Collingro A."/>
            <person name="Lagkouvardos I."/>
            <person name="Gehre L."/>
            <person name="Weinmaier T."/>
            <person name="Rattei T."/>
            <person name="Subtil A."/>
            <person name="Horn M."/>
        </authorList>
    </citation>
    <scope>NUCLEOTIDE SEQUENCE [LARGE SCALE GENOMIC DNA]</scope>
    <source>
        <strain evidence="1 2">OEW1</strain>
    </source>
</reference>
<dbReference type="RefSeq" id="WP_039378372.1">
    <property type="nucleotide sequence ID" value="NZ_BAWW01000066.1"/>
</dbReference>
<name>A0A0C1EHT4_9BACT</name>